<organism evidence="1 2">
    <name type="scientific">Bacillus cereus</name>
    <dbReference type="NCBI Taxonomy" id="1396"/>
    <lineage>
        <taxon>Bacteria</taxon>
        <taxon>Bacillati</taxon>
        <taxon>Bacillota</taxon>
        <taxon>Bacilli</taxon>
        <taxon>Bacillales</taxon>
        <taxon>Bacillaceae</taxon>
        <taxon>Bacillus</taxon>
        <taxon>Bacillus cereus group</taxon>
    </lineage>
</organism>
<evidence type="ECO:0000313" key="2">
    <source>
        <dbReference type="Proteomes" id="UP000224203"/>
    </source>
</evidence>
<reference evidence="1 2" key="1">
    <citation type="submission" date="2017-09" db="EMBL/GenBank/DDBJ databases">
        <title>Large-scale bioinformatics analysis of Bacillus genomes uncovers conserved roles of natural products in bacterial physiology.</title>
        <authorList>
            <consortium name="Agbiome Team Llc"/>
            <person name="Bleich R.M."/>
            <person name="Grubbs K.J."/>
            <person name="Santa Maria K.C."/>
            <person name="Allen S.E."/>
            <person name="Farag S."/>
            <person name="Shank E.A."/>
            <person name="Bowers A."/>
        </authorList>
    </citation>
    <scope>NUCLEOTIDE SEQUENCE [LARGE SCALE GENOMIC DNA]</scope>
    <source>
        <strain evidence="1 2">AFS041711</strain>
    </source>
</reference>
<sequence length="71" mass="8276">MDIKQYGKRETRLVEQVGIARMWDFNQMVLDVLEKEGLVKTHEILGDLASHAWETVVRHTQALESEKSPRK</sequence>
<dbReference type="RefSeq" id="WP_098783840.1">
    <property type="nucleotide sequence ID" value="NZ_NULI01000330.1"/>
</dbReference>
<evidence type="ECO:0000313" key="1">
    <source>
        <dbReference type="EMBL" id="PGS62694.1"/>
    </source>
</evidence>
<name>A0A9X7CH00_BACCE</name>
<accession>A0A9X7CH00</accession>
<protein>
    <submittedName>
        <fullName evidence="1">Uncharacterized protein</fullName>
    </submittedName>
</protein>
<comment type="caution">
    <text evidence="1">The sequence shown here is derived from an EMBL/GenBank/DDBJ whole genome shotgun (WGS) entry which is preliminary data.</text>
</comment>
<gene>
    <name evidence="1" type="ORF">COC69_32065</name>
</gene>
<proteinExistence type="predicted"/>
<dbReference type="Proteomes" id="UP000224203">
    <property type="component" value="Unassembled WGS sequence"/>
</dbReference>
<dbReference type="EMBL" id="NULI01000330">
    <property type="protein sequence ID" value="PGS62694.1"/>
    <property type="molecule type" value="Genomic_DNA"/>
</dbReference>
<dbReference type="AlphaFoldDB" id="A0A9X7CH00"/>